<dbReference type="PROSITE" id="PS51257">
    <property type="entry name" value="PROKAR_LIPOPROTEIN"/>
    <property type="match status" value="1"/>
</dbReference>
<proteinExistence type="predicted"/>
<name>A0A177SS87_PSEPU</name>
<dbReference type="AlphaFoldDB" id="A0A177SS87"/>
<reference evidence="1 2" key="1">
    <citation type="submission" date="2016-03" db="EMBL/GenBank/DDBJ databases">
        <title>Draft Genome Assembly of Pseudomonas putida strain CBF10-2.</title>
        <authorList>
            <person name="Iyer R.S."/>
            <person name="Damania A."/>
        </authorList>
    </citation>
    <scope>NUCLEOTIDE SEQUENCE [LARGE SCALE GENOMIC DNA]</scope>
    <source>
        <strain evidence="1 2">CBF10-2</strain>
    </source>
</reference>
<organism evidence="1 2">
    <name type="scientific">Pseudomonas putida</name>
    <name type="common">Arthrobacter siderocapsulatus</name>
    <dbReference type="NCBI Taxonomy" id="303"/>
    <lineage>
        <taxon>Bacteria</taxon>
        <taxon>Pseudomonadati</taxon>
        <taxon>Pseudomonadota</taxon>
        <taxon>Gammaproteobacteria</taxon>
        <taxon>Pseudomonadales</taxon>
        <taxon>Pseudomonadaceae</taxon>
        <taxon>Pseudomonas</taxon>
    </lineage>
</organism>
<sequence length="216" mass="23640">MLTRFLLSQGSLVSPTLLRATTLAALLAMTGCVSFNVTGPIVPPAHPVNAASPRTAQIADVVVSAPGLDEATRKAVSRSLTAELDRYVDKAGYFKAMSQYPTRLDEQDVMLRFDMTSLKGHRAPHPGYFPGALLTLTLWIWVNGPIYVDRFDLAGDLVILDRNGVELARAQDQIKFEHNVGLYGRDYWAPTVTGSKQLTQLVGELLDNATTQLAKR</sequence>
<dbReference type="EMBL" id="LUCV01000013">
    <property type="protein sequence ID" value="OAI93201.1"/>
    <property type="molecule type" value="Genomic_DNA"/>
</dbReference>
<evidence type="ECO:0000313" key="1">
    <source>
        <dbReference type="EMBL" id="OAI93201.1"/>
    </source>
</evidence>
<gene>
    <name evidence="1" type="ORF">AYO28_15485</name>
</gene>
<protein>
    <recommendedName>
        <fullName evidence="3">Lipoprotein</fullName>
    </recommendedName>
</protein>
<dbReference type="Proteomes" id="UP000077752">
    <property type="component" value="Unassembled WGS sequence"/>
</dbReference>
<evidence type="ECO:0008006" key="3">
    <source>
        <dbReference type="Google" id="ProtNLM"/>
    </source>
</evidence>
<accession>A0A177SS87</accession>
<evidence type="ECO:0000313" key="2">
    <source>
        <dbReference type="Proteomes" id="UP000077752"/>
    </source>
</evidence>
<comment type="caution">
    <text evidence="1">The sequence shown here is derived from an EMBL/GenBank/DDBJ whole genome shotgun (WGS) entry which is preliminary data.</text>
</comment>